<sequence>MQTLALWYALLLPNLPLFPSQEMFEMPKKLKHPSHKRHALILLTKPSYAEGRYKCDACGEIGRGFCYQCKSCGIDLHLLCAAMPLSVTHVCHTHELNLTFGSPYATRKFCCGICKGPGSGHWLYKCNLCGFDAHMSCARGISAVRPLLGKQNDKNSVDFQSHVPTSQPEAMCSSWAATPRPDQGFGPQSVAGMAPPGQQNVMSHPMMNNNNVPFGIPAGGSILAPVGVNGPNNDLVIQAIQQMVSNNHAMAQAILAGGVGGSYNGGLGAAGGGYGGDRGSQQLMQLISGLSNMGIDGGVGEGQNFLQSLLGGENGVDVFGGGVLDFLGGALGGFSL</sequence>
<dbReference type="InterPro" id="IPR004146">
    <property type="entry name" value="DC1"/>
</dbReference>
<keyword evidence="2" id="KW-0732">Signal</keyword>
<evidence type="ECO:0000256" key="2">
    <source>
        <dbReference type="SAM" id="SignalP"/>
    </source>
</evidence>
<proteinExistence type="predicted"/>
<dbReference type="EMBL" id="JABTTQ020000002">
    <property type="protein sequence ID" value="KAK6162856.1"/>
    <property type="molecule type" value="Genomic_DNA"/>
</dbReference>
<evidence type="ECO:0000313" key="4">
    <source>
        <dbReference type="EMBL" id="KAK6162856.1"/>
    </source>
</evidence>
<feature type="signal peptide" evidence="2">
    <location>
        <begin position="1"/>
        <end position="20"/>
    </location>
</feature>
<reference evidence="4 5" key="1">
    <citation type="journal article" date="2021" name="Comput. Struct. Biotechnol. J.">
        <title>De novo genome assembly of the potent medicinal plant Rehmannia glutinosa using nanopore technology.</title>
        <authorList>
            <person name="Ma L."/>
            <person name="Dong C."/>
            <person name="Song C."/>
            <person name="Wang X."/>
            <person name="Zheng X."/>
            <person name="Niu Y."/>
            <person name="Chen S."/>
            <person name="Feng W."/>
        </authorList>
    </citation>
    <scope>NUCLEOTIDE SEQUENCE [LARGE SCALE GENOMIC DNA]</scope>
    <source>
        <strain evidence="4">DH-2019</strain>
    </source>
</reference>
<dbReference type="InterPro" id="IPR046349">
    <property type="entry name" value="C1-like_sf"/>
</dbReference>
<comment type="caution">
    <text evidence="4">The sequence shown here is derived from an EMBL/GenBank/DDBJ whole genome shotgun (WGS) entry which is preliminary data.</text>
</comment>
<feature type="domain" description="DC1" evidence="3">
    <location>
        <begin position="91"/>
        <end position="138"/>
    </location>
</feature>
<feature type="domain" description="DC1" evidence="3">
    <location>
        <begin position="33"/>
        <end position="81"/>
    </location>
</feature>
<gene>
    <name evidence="4" type="ORF">DH2020_002697</name>
</gene>
<keyword evidence="5" id="KW-1185">Reference proteome</keyword>
<evidence type="ECO:0000256" key="1">
    <source>
        <dbReference type="ARBA" id="ARBA00022737"/>
    </source>
</evidence>
<dbReference type="SUPFAM" id="SSF57889">
    <property type="entry name" value="Cysteine-rich domain"/>
    <property type="match status" value="1"/>
</dbReference>
<name>A0ABR0XUY5_REHGL</name>
<dbReference type="Proteomes" id="UP001318860">
    <property type="component" value="Unassembled WGS sequence"/>
</dbReference>
<accession>A0ABR0XUY5</accession>
<evidence type="ECO:0000259" key="3">
    <source>
        <dbReference type="Pfam" id="PF03107"/>
    </source>
</evidence>
<feature type="chain" id="PRO_5047443499" description="DC1 domain-containing protein" evidence="2">
    <location>
        <begin position="21"/>
        <end position="336"/>
    </location>
</feature>
<protein>
    <recommendedName>
        <fullName evidence="3">DC1 domain-containing protein</fullName>
    </recommendedName>
</protein>
<dbReference type="PANTHER" id="PTHR46288:SF13">
    <property type="entry name" value="DC1 DOMAIN CONTAINING PROTEIN"/>
    <property type="match status" value="1"/>
</dbReference>
<keyword evidence="1" id="KW-0677">Repeat</keyword>
<dbReference type="PANTHER" id="PTHR46288">
    <property type="entry name" value="PHORBOL-ESTER/DAG-TYPE DOMAIN-CONTAINING PROTEIN"/>
    <property type="match status" value="1"/>
</dbReference>
<organism evidence="4 5">
    <name type="scientific">Rehmannia glutinosa</name>
    <name type="common">Chinese foxglove</name>
    <dbReference type="NCBI Taxonomy" id="99300"/>
    <lineage>
        <taxon>Eukaryota</taxon>
        <taxon>Viridiplantae</taxon>
        <taxon>Streptophyta</taxon>
        <taxon>Embryophyta</taxon>
        <taxon>Tracheophyta</taxon>
        <taxon>Spermatophyta</taxon>
        <taxon>Magnoliopsida</taxon>
        <taxon>eudicotyledons</taxon>
        <taxon>Gunneridae</taxon>
        <taxon>Pentapetalae</taxon>
        <taxon>asterids</taxon>
        <taxon>lamiids</taxon>
        <taxon>Lamiales</taxon>
        <taxon>Orobanchaceae</taxon>
        <taxon>Rehmannieae</taxon>
        <taxon>Rehmannia</taxon>
    </lineage>
</organism>
<dbReference type="Pfam" id="PF03107">
    <property type="entry name" value="C1_2"/>
    <property type="match status" value="2"/>
</dbReference>
<evidence type="ECO:0000313" key="5">
    <source>
        <dbReference type="Proteomes" id="UP001318860"/>
    </source>
</evidence>